<keyword evidence="8" id="KW-1185">Reference proteome</keyword>
<evidence type="ECO:0000256" key="6">
    <source>
        <dbReference type="SAM" id="Phobius"/>
    </source>
</evidence>
<evidence type="ECO:0000313" key="7">
    <source>
        <dbReference type="EMBL" id="TCK73647.1"/>
    </source>
</evidence>
<evidence type="ECO:0000256" key="3">
    <source>
        <dbReference type="ARBA" id="ARBA00022692"/>
    </source>
</evidence>
<evidence type="ECO:0000256" key="1">
    <source>
        <dbReference type="ARBA" id="ARBA00004141"/>
    </source>
</evidence>
<feature type="transmembrane region" description="Helical" evidence="6">
    <location>
        <begin position="702"/>
        <end position="723"/>
    </location>
</feature>
<dbReference type="PANTHER" id="PTHR31645:SF0">
    <property type="entry name" value="OLIGOPEPTIDE TRANSPORTER YGL114W-RELATED"/>
    <property type="match status" value="1"/>
</dbReference>
<proteinExistence type="predicted"/>
<dbReference type="AlphaFoldDB" id="A0A4R1L8P1"/>
<sequence>MAESPQRFKPYVPASESRPEFTFRAILLGCIFGILFGAVTVYVGLRAGLTVAASIPISVLSISVLRALGRASILENNIVQTTGNAGQSIAAGVIFTLPALIFLGFDLEYSRIFILALLGGWLGVFFMIPLRRQLIVEEHGNLTYPEGTACADVLLAGERGGSFASRVFLGLGLGGLYTLFQNDNLFAAWPGTPNYEPDWGPQHVMKGSAIRADATPEYLGVGYIIGPRVAGTIFAGGVFSWLVLMPAIYFFGSHFPAALYPSTKPIAQMSPSDLWAAYVRPMGAGAVAAAGLITLFKTIPTIVGALRSGASNLRRSGGSEAGRERTDRDLPMSVVLGGSVLLVVLMWAFLTFRPVPGAQTSVLANFAASLLIVVFGFLFVTVSSRIVGLIGSSANPISGMTIATLMATAAIFLVKGWTAPAFGALAITIGGVVCIAAANAGDTSQDLKTGFLVGSTPWKQQLALMIGVCVSTVVIGATLSAMNKGLEEFHQTSQPWNLSLPHEGVENKGVFHRTQFRMQRSDKTEVTLPGSQYIVLNALGSHELPDGKYLYNPQSGRIEVQWIQGIGSEKAAAPQARLMATVINGILRRQLPWGLVLLGVFLVIAVELLGIRSLSFAVGAYLSIATTLAIFVGGVMRWMVDRAREKQGLNVDEAETEISPGSLYASGLIAAGGLVGLLGVVLKLYEATTGKEDLLRWPRTFLYHDGVSMLMFALLAFSLYYFARKPLKSK</sequence>
<feature type="transmembrane region" description="Helical" evidence="6">
    <location>
        <begin position="421"/>
        <end position="441"/>
    </location>
</feature>
<evidence type="ECO:0000313" key="8">
    <source>
        <dbReference type="Proteomes" id="UP000295210"/>
    </source>
</evidence>
<keyword evidence="3 6" id="KW-0812">Transmembrane</keyword>
<dbReference type="InterPro" id="IPR004814">
    <property type="entry name" value="Oligopep_transpt"/>
</dbReference>
<keyword evidence="5 6" id="KW-0472">Membrane</keyword>
<feature type="transmembrane region" description="Helical" evidence="6">
    <location>
        <begin position="229"/>
        <end position="251"/>
    </location>
</feature>
<protein>
    <submittedName>
        <fullName evidence="7">Putative OPT family oligopeptide transporter</fullName>
    </submittedName>
</protein>
<dbReference type="GO" id="GO:0016020">
    <property type="term" value="C:membrane"/>
    <property type="evidence" value="ECO:0007669"/>
    <property type="project" value="UniProtKB-SubCell"/>
</dbReference>
<evidence type="ECO:0000256" key="2">
    <source>
        <dbReference type="ARBA" id="ARBA00022448"/>
    </source>
</evidence>
<feature type="transmembrane region" description="Helical" evidence="6">
    <location>
        <begin position="394"/>
        <end position="414"/>
    </location>
</feature>
<dbReference type="PANTHER" id="PTHR31645">
    <property type="entry name" value="OLIGOPEPTIDE TRANSPORTER YGL114W-RELATED"/>
    <property type="match status" value="1"/>
</dbReference>
<comment type="caution">
    <text evidence="7">The sequence shown here is derived from an EMBL/GenBank/DDBJ whole genome shotgun (WGS) entry which is preliminary data.</text>
</comment>
<feature type="transmembrane region" description="Helical" evidence="6">
    <location>
        <begin position="21"/>
        <end position="43"/>
    </location>
</feature>
<gene>
    <name evidence="7" type="ORF">C7378_1260</name>
</gene>
<dbReference type="NCBIfam" id="TIGR00728">
    <property type="entry name" value="OPT_sfam"/>
    <property type="match status" value="1"/>
</dbReference>
<reference evidence="7 8" key="1">
    <citation type="submission" date="2019-03" db="EMBL/GenBank/DDBJ databases">
        <title>Genomic Encyclopedia of Type Strains, Phase IV (KMG-IV): sequencing the most valuable type-strain genomes for metagenomic binning, comparative biology and taxonomic classification.</title>
        <authorList>
            <person name="Goeker M."/>
        </authorList>
    </citation>
    <scope>NUCLEOTIDE SEQUENCE [LARGE SCALE GENOMIC DNA]</scope>
    <source>
        <strain evidence="7 8">DSM 103428</strain>
    </source>
</reference>
<dbReference type="NCBIfam" id="TIGR00733">
    <property type="entry name" value="OPT family oligopeptide transporter"/>
    <property type="match status" value="1"/>
</dbReference>
<feature type="transmembrane region" description="Helical" evidence="6">
    <location>
        <begin position="362"/>
        <end position="382"/>
    </location>
</feature>
<name>A0A4R1L8P1_9BACT</name>
<keyword evidence="2" id="KW-0813">Transport</keyword>
<accession>A0A4R1L8P1</accession>
<comment type="subcellular location">
    <subcellularLocation>
        <location evidence="1">Membrane</location>
        <topology evidence="1">Multi-pass membrane protein</topology>
    </subcellularLocation>
</comment>
<feature type="transmembrane region" description="Helical" evidence="6">
    <location>
        <begin position="593"/>
        <end position="614"/>
    </location>
</feature>
<dbReference type="OrthoDB" id="9809340at2"/>
<dbReference type="EMBL" id="SMGK01000002">
    <property type="protein sequence ID" value="TCK73647.1"/>
    <property type="molecule type" value="Genomic_DNA"/>
</dbReference>
<feature type="transmembrane region" description="Helical" evidence="6">
    <location>
        <begin position="89"/>
        <end position="105"/>
    </location>
</feature>
<dbReference type="Pfam" id="PF03169">
    <property type="entry name" value="OPT"/>
    <property type="match status" value="2"/>
</dbReference>
<feature type="transmembrane region" description="Helical" evidence="6">
    <location>
        <begin position="620"/>
        <end position="640"/>
    </location>
</feature>
<evidence type="ECO:0000256" key="4">
    <source>
        <dbReference type="ARBA" id="ARBA00022989"/>
    </source>
</evidence>
<feature type="transmembrane region" description="Helical" evidence="6">
    <location>
        <begin position="661"/>
        <end position="682"/>
    </location>
</feature>
<dbReference type="InterPro" id="IPR004813">
    <property type="entry name" value="OPT"/>
</dbReference>
<evidence type="ECO:0000256" key="5">
    <source>
        <dbReference type="ARBA" id="ARBA00023136"/>
    </source>
</evidence>
<organism evidence="7 8">
    <name type="scientific">Acidipila rosea</name>
    <dbReference type="NCBI Taxonomy" id="768535"/>
    <lineage>
        <taxon>Bacteria</taxon>
        <taxon>Pseudomonadati</taxon>
        <taxon>Acidobacteriota</taxon>
        <taxon>Terriglobia</taxon>
        <taxon>Terriglobales</taxon>
        <taxon>Acidobacteriaceae</taxon>
        <taxon>Acidipila</taxon>
    </lineage>
</organism>
<feature type="transmembrane region" description="Helical" evidence="6">
    <location>
        <begin position="49"/>
        <end position="68"/>
    </location>
</feature>
<feature type="transmembrane region" description="Helical" evidence="6">
    <location>
        <begin position="330"/>
        <end position="350"/>
    </location>
</feature>
<dbReference type="Proteomes" id="UP000295210">
    <property type="component" value="Unassembled WGS sequence"/>
</dbReference>
<feature type="transmembrane region" description="Helical" evidence="6">
    <location>
        <begin position="111"/>
        <end position="130"/>
    </location>
</feature>
<dbReference type="RefSeq" id="WP_131993494.1">
    <property type="nucleotide sequence ID" value="NZ_SMGK01000002.1"/>
</dbReference>
<keyword evidence="4 6" id="KW-1133">Transmembrane helix</keyword>
<dbReference type="InterPro" id="IPR045035">
    <property type="entry name" value="YSL-like"/>
</dbReference>
<dbReference type="GO" id="GO:0035673">
    <property type="term" value="F:oligopeptide transmembrane transporter activity"/>
    <property type="evidence" value="ECO:0007669"/>
    <property type="project" value="InterPro"/>
</dbReference>